<dbReference type="Gene3D" id="3.30.420.40">
    <property type="match status" value="2"/>
</dbReference>
<organism evidence="1">
    <name type="scientific">freshwater metagenome</name>
    <dbReference type="NCBI Taxonomy" id="449393"/>
    <lineage>
        <taxon>unclassified sequences</taxon>
        <taxon>metagenomes</taxon>
        <taxon>ecological metagenomes</taxon>
    </lineage>
</organism>
<proteinExistence type="predicted"/>
<gene>
    <name evidence="1" type="ORF">UFOPK4182_00212</name>
</gene>
<reference evidence="1" key="1">
    <citation type="submission" date="2020-05" db="EMBL/GenBank/DDBJ databases">
        <authorList>
            <person name="Chiriac C."/>
            <person name="Salcher M."/>
            <person name="Ghai R."/>
            <person name="Kavagutti S V."/>
        </authorList>
    </citation>
    <scope>NUCLEOTIDE SEQUENCE</scope>
</reference>
<protein>
    <submittedName>
        <fullName evidence="1">Unannotated protein</fullName>
    </submittedName>
</protein>
<dbReference type="InterPro" id="IPR000600">
    <property type="entry name" value="ROK"/>
</dbReference>
<dbReference type="PANTHER" id="PTHR18964:SF149">
    <property type="entry name" value="BIFUNCTIONAL UDP-N-ACETYLGLUCOSAMINE 2-EPIMERASE_N-ACETYLMANNOSAMINE KINASE"/>
    <property type="match status" value="1"/>
</dbReference>
<dbReference type="EMBL" id="CAEUNI010000012">
    <property type="protein sequence ID" value="CAB4370698.1"/>
    <property type="molecule type" value="Genomic_DNA"/>
</dbReference>
<evidence type="ECO:0000313" key="1">
    <source>
        <dbReference type="EMBL" id="CAB4370698.1"/>
    </source>
</evidence>
<dbReference type="Pfam" id="PF00480">
    <property type="entry name" value="ROK"/>
    <property type="match status" value="1"/>
</dbReference>
<sequence>MSNFIGLDIGGTGIRLVVANEKHEVIQESKIATSSFAAVSNEDSISLLGAWITKNVPDLKDIEAIGIGSTGPVNLVTGVIDNPDTLPQFSGLDLGGKLSSLLNREVWIDNDANAAGLSEAILGAGKNHSSVLCITLGTGLGVSLFKDRKPIRALDGQHPEGGHISVPNISAPCYCGLDACWEMSASRLALEEIAKSRSEFTLVDGRCDFSNLSEKTWQEFGHRIADGLITHLVISRPEVVVICGSIIDKWSSFQNYLVERLETHRGFSETKNIQASTIGDLSGAIGATMLAQYKIGKGARP</sequence>
<name>A0A6J6AK08_9ZZZZ</name>
<dbReference type="PANTHER" id="PTHR18964">
    <property type="entry name" value="ROK (REPRESSOR, ORF, KINASE) FAMILY"/>
    <property type="match status" value="1"/>
</dbReference>
<dbReference type="InterPro" id="IPR043129">
    <property type="entry name" value="ATPase_NBD"/>
</dbReference>
<dbReference type="SUPFAM" id="SSF53067">
    <property type="entry name" value="Actin-like ATPase domain"/>
    <property type="match status" value="1"/>
</dbReference>
<accession>A0A6J6AK08</accession>
<dbReference type="AlphaFoldDB" id="A0A6J6AK08"/>